<evidence type="ECO:0000256" key="2">
    <source>
        <dbReference type="ARBA" id="ARBA00009077"/>
    </source>
</evidence>
<keyword evidence="3 4" id="KW-0663">Pyridoxal phosphate</keyword>
<dbReference type="EMBL" id="CADCUO010000167">
    <property type="protein sequence ID" value="CAA9405177.1"/>
    <property type="molecule type" value="Genomic_DNA"/>
</dbReference>
<dbReference type="PANTHER" id="PTHR11808">
    <property type="entry name" value="TRANS-SULFURATION ENZYME FAMILY MEMBER"/>
    <property type="match status" value="1"/>
</dbReference>
<dbReference type="Gene3D" id="3.90.1150.10">
    <property type="entry name" value="Aspartate Aminotransferase, domain 1"/>
    <property type="match status" value="1"/>
</dbReference>
<dbReference type="PIRSF" id="PIRSF001434">
    <property type="entry name" value="CGS"/>
    <property type="match status" value="1"/>
</dbReference>
<dbReference type="GO" id="GO:0030170">
    <property type="term" value="F:pyridoxal phosphate binding"/>
    <property type="evidence" value="ECO:0007669"/>
    <property type="project" value="InterPro"/>
</dbReference>
<proteinExistence type="inferred from homology"/>
<dbReference type="GO" id="GO:0019346">
    <property type="term" value="P:transsulfuration"/>
    <property type="evidence" value="ECO:0007669"/>
    <property type="project" value="InterPro"/>
</dbReference>
<evidence type="ECO:0000256" key="5">
    <source>
        <dbReference type="RuleBase" id="RU362118"/>
    </source>
</evidence>
<reference evidence="6" key="1">
    <citation type="submission" date="2020-02" db="EMBL/GenBank/DDBJ databases">
        <authorList>
            <person name="Meier V. D."/>
        </authorList>
    </citation>
    <scope>NUCLEOTIDE SEQUENCE</scope>
    <source>
        <strain evidence="6">AVDCRST_MAG75</strain>
    </source>
</reference>
<evidence type="ECO:0000256" key="4">
    <source>
        <dbReference type="PIRSR" id="PIRSR001434-2"/>
    </source>
</evidence>
<dbReference type="InterPro" id="IPR000277">
    <property type="entry name" value="Cys/Met-Metab_PyrdxlP-dep_enz"/>
</dbReference>
<evidence type="ECO:0000313" key="6">
    <source>
        <dbReference type="EMBL" id="CAA9405177.1"/>
    </source>
</evidence>
<evidence type="ECO:0000256" key="1">
    <source>
        <dbReference type="ARBA" id="ARBA00001933"/>
    </source>
</evidence>
<dbReference type="GO" id="GO:0005737">
    <property type="term" value="C:cytoplasm"/>
    <property type="evidence" value="ECO:0007669"/>
    <property type="project" value="TreeGrafter"/>
</dbReference>
<dbReference type="GO" id="GO:0003962">
    <property type="term" value="F:cystathionine gamma-synthase activity"/>
    <property type="evidence" value="ECO:0007669"/>
    <property type="project" value="UniProtKB-EC"/>
</dbReference>
<sequence length="402" mass="41840">MTSPPSQSDSTGTPSLPSPAFETLRAETLAVAAGRPPRVVDAPLNTPPTFAATYVGTHQPGSGDLGYGRYGNPSWSATEEAIGALEGGRALTYSSGMAAAHAVLELLPVGSSIVLPANCYLGVAAAVAERASRYGLTVRTVDVADTAAVIAAARGADMLWVETPTNPTMEVADLPAIGAGVTGETLFVVDNTFATPLLQQPLSSGAHIVLHSATKFLSGHSDAVMGALVVPRHDTTRYQALETTRKLHGAIPGTMESYLVLRGIRTLAVRLVKAQANAAVLAERLAEHPAVGRVRYPGLAHDPGHQVASKVMAGFGSLLSIELADTASAEALVSAASVWVFATSLGGVDSMFERRRRWAGELSSVPDGLIRMSVGIEHVEDLWADLEHALRSLPPYSTAGGQ</sequence>
<dbReference type="InterPro" id="IPR015422">
    <property type="entry name" value="PyrdxlP-dep_Trfase_small"/>
</dbReference>
<dbReference type="GO" id="GO:0019343">
    <property type="term" value="P:cysteine biosynthetic process via cystathionine"/>
    <property type="evidence" value="ECO:0007669"/>
    <property type="project" value="TreeGrafter"/>
</dbReference>
<comment type="similarity">
    <text evidence="2 5">Belongs to the trans-sulfuration enzymes family.</text>
</comment>
<dbReference type="Pfam" id="PF01053">
    <property type="entry name" value="Cys_Met_Meta_PP"/>
    <property type="match status" value="1"/>
</dbReference>
<dbReference type="PANTHER" id="PTHR11808:SF15">
    <property type="entry name" value="CYSTATHIONINE GAMMA-LYASE"/>
    <property type="match status" value="1"/>
</dbReference>
<keyword evidence="6" id="KW-0808">Transferase</keyword>
<dbReference type="EC" id="2.5.1.48" evidence="6"/>
<accession>A0A6J4PB05</accession>
<name>A0A6J4PB05_9ACTN</name>
<dbReference type="Gene3D" id="3.40.640.10">
    <property type="entry name" value="Type I PLP-dependent aspartate aminotransferase-like (Major domain)"/>
    <property type="match status" value="1"/>
</dbReference>
<dbReference type="SUPFAM" id="SSF53383">
    <property type="entry name" value="PLP-dependent transferases"/>
    <property type="match status" value="1"/>
</dbReference>
<organism evidence="6">
    <name type="scientific">uncultured Propionibacteriaceae bacterium</name>
    <dbReference type="NCBI Taxonomy" id="257457"/>
    <lineage>
        <taxon>Bacteria</taxon>
        <taxon>Bacillati</taxon>
        <taxon>Actinomycetota</taxon>
        <taxon>Actinomycetes</taxon>
        <taxon>Propionibacteriales</taxon>
        <taxon>Propionibacteriaceae</taxon>
        <taxon>environmental samples</taxon>
    </lineage>
</organism>
<gene>
    <name evidence="6" type="ORF">AVDCRST_MAG75-2389</name>
</gene>
<dbReference type="InterPro" id="IPR015421">
    <property type="entry name" value="PyrdxlP-dep_Trfase_major"/>
</dbReference>
<dbReference type="InterPro" id="IPR015424">
    <property type="entry name" value="PyrdxlP-dep_Trfase"/>
</dbReference>
<feature type="modified residue" description="N6-(pyridoxal phosphate)lysine" evidence="4">
    <location>
        <position position="215"/>
    </location>
</feature>
<dbReference type="GO" id="GO:0004123">
    <property type="term" value="F:cystathionine gamma-lyase activity"/>
    <property type="evidence" value="ECO:0007669"/>
    <property type="project" value="TreeGrafter"/>
</dbReference>
<protein>
    <submittedName>
        <fullName evidence="6">Cystathionine gamma-synthase</fullName>
        <ecNumber evidence="6">2.5.1.48</ecNumber>
    </submittedName>
</protein>
<evidence type="ECO:0000256" key="3">
    <source>
        <dbReference type="ARBA" id="ARBA00022898"/>
    </source>
</evidence>
<comment type="cofactor">
    <cofactor evidence="1 5">
        <name>pyridoxal 5'-phosphate</name>
        <dbReference type="ChEBI" id="CHEBI:597326"/>
    </cofactor>
</comment>
<dbReference type="AlphaFoldDB" id="A0A6J4PB05"/>